<evidence type="ECO:0000313" key="2">
    <source>
        <dbReference type="Proteomes" id="UP000799764"/>
    </source>
</evidence>
<dbReference type="Proteomes" id="UP000799764">
    <property type="component" value="Unassembled WGS sequence"/>
</dbReference>
<name>A0A9P4PEL2_9PLEO</name>
<sequence length="210" mass="24689">MYEDDNGELRGNVLVIYFKKESIQQAVMQPVVEYSHDLNFPWRTLLTQDHLLPKHLEDEEDGGKDENGDQLEDVMAMLESVDPDEREDALVQLQVELIDQVGSSRLRSPRPVRDWMSLKTFLDRVCFGTYDFIYLRVDFRSGCRVVFSRIISPLMWHWAKLNPTQYHIDNPYQMQQWEQQYLNSETWNRSSSTNADVGYWRLEAQGGSFG</sequence>
<comment type="caution">
    <text evidence="1">The sequence shown here is derived from an EMBL/GenBank/DDBJ whole genome shotgun (WGS) entry which is preliminary data.</text>
</comment>
<organism evidence="1 2">
    <name type="scientific">Karstenula rhodostoma CBS 690.94</name>
    <dbReference type="NCBI Taxonomy" id="1392251"/>
    <lineage>
        <taxon>Eukaryota</taxon>
        <taxon>Fungi</taxon>
        <taxon>Dikarya</taxon>
        <taxon>Ascomycota</taxon>
        <taxon>Pezizomycotina</taxon>
        <taxon>Dothideomycetes</taxon>
        <taxon>Pleosporomycetidae</taxon>
        <taxon>Pleosporales</taxon>
        <taxon>Massarineae</taxon>
        <taxon>Didymosphaeriaceae</taxon>
        <taxon>Karstenula</taxon>
    </lineage>
</organism>
<proteinExistence type="predicted"/>
<protein>
    <submittedName>
        <fullName evidence="1">Uncharacterized protein</fullName>
    </submittedName>
</protein>
<evidence type="ECO:0000313" key="1">
    <source>
        <dbReference type="EMBL" id="KAF2441536.1"/>
    </source>
</evidence>
<dbReference type="EMBL" id="MU001505">
    <property type="protein sequence ID" value="KAF2441536.1"/>
    <property type="molecule type" value="Genomic_DNA"/>
</dbReference>
<gene>
    <name evidence="1" type="ORF">P171DRAFT_487994</name>
</gene>
<keyword evidence="2" id="KW-1185">Reference proteome</keyword>
<dbReference type="AlphaFoldDB" id="A0A9P4PEL2"/>
<accession>A0A9P4PEL2</accession>
<dbReference type="OrthoDB" id="417481at2759"/>
<reference evidence="1" key="1">
    <citation type="journal article" date="2020" name="Stud. Mycol.">
        <title>101 Dothideomycetes genomes: a test case for predicting lifestyles and emergence of pathogens.</title>
        <authorList>
            <person name="Haridas S."/>
            <person name="Albert R."/>
            <person name="Binder M."/>
            <person name="Bloem J."/>
            <person name="Labutti K."/>
            <person name="Salamov A."/>
            <person name="Andreopoulos B."/>
            <person name="Baker S."/>
            <person name="Barry K."/>
            <person name="Bills G."/>
            <person name="Bluhm B."/>
            <person name="Cannon C."/>
            <person name="Castanera R."/>
            <person name="Culley D."/>
            <person name="Daum C."/>
            <person name="Ezra D."/>
            <person name="Gonzalez J."/>
            <person name="Henrissat B."/>
            <person name="Kuo A."/>
            <person name="Liang C."/>
            <person name="Lipzen A."/>
            <person name="Lutzoni F."/>
            <person name="Magnuson J."/>
            <person name="Mondo S."/>
            <person name="Nolan M."/>
            <person name="Ohm R."/>
            <person name="Pangilinan J."/>
            <person name="Park H.-J."/>
            <person name="Ramirez L."/>
            <person name="Alfaro M."/>
            <person name="Sun H."/>
            <person name="Tritt A."/>
            <person name="Yoshinaga Y."/>
            <person name="Zwiers L.-H."/>
            <person name="Turgeon B."/>
            <person name="Goodwin S."/>
            <person name="Spatafora J."/>
            <person name="Crous P."/>
            <person name="Grigoriev I."/>
        </authorList>
    </citation>
    <scope>NUCLEOTIDE SEQUENCE</scope>
    <source>
        <strain evidence="1">CBS 690.94</strain>
    </source>
</reference>